<gene>
    <name evidence="1" type="ORF">RL74_13710</name>
</gene>
<accession>A0A0D0P931</accession>
<reference evidence="1 2" key="1">
    <citation type="submission" date="2015-01" db="EMBL/GenBank/DDBJ databases">
        <title>Draft Genome Sequence of the Biocontrol and Plant Growth-Promoting Rhizobacteria (PGPR) Pseudomonas fluorescens UM270.</title>
        <authorList>
            <person name="Hernandez-Salmeron J.E."/>
            <person name="Santoyo G."/>
            <person name="Moreno-Hagelsieb G."/>
            <person name="Hernandez-Leon R."/>
        </authorList>
    </citation>
    <scope>NUCLEOTIDE SEQUENCE [LARGE SCALE GENOMIC DNA]</scope>
    <source>
        <strain evidence="1 2">UM270</strain>
    </source>
</reference>
<dbReference type="EMBL" id="JXNZ01000113">
    <property type="protein sequence ID" value="KIQ58834.1"/>
    <property type="molecule type" value="Genomic_DNA"/>
</dbReference>
<dbReference type="Proteomes" id="UP000032101">
    <property type="component" value="Unassembled WGS sequence"/>
</dbReference>
<dbReference type="PATRIC" id="fig|294.124.peg.2826"/>
<protein>
    <submittedName>
        <fullName evidence="1">Uncharacterized protein</fullName>
    </submittedName>
</protein>
<proteinExistence type="predicted"/>
<name>A0A0D0P931_PSEFL</name>
<evidence type="ECO:0000313" key="1">
    <source>
        <dbReference type="EMBL" id="KIQ58834.1"/>
    </source>
</evidence>
<organism evidence="1 2">
    <name type="scientific">Pseudomonas fluorescens</name>
    <dbReference type="NCBI Taxonomy" id="294"/>
    <lineage>
        <taxon>Bacteria</taxon>
        <taxon>Pseudomonadati</taxon>
        <taxon>Pseudomonadota</taxon>
        <taxon>Gammaproteobacteria</taxon>
        <taxon>Pseudomonadales</taxon>
        <taxon>Pseudomonadaceae</taxon>
        <taxon>Pseudomonas</taxon>
    </lineage>
</organism>
<dbReference type="AlphaFoldDB" id="A0A0D0P931"/>
<comment type="caution">
    <text evidence="1">The sequence shown here is derived from an EMBL/GenBank/DDBJ whole genome shotgun (WGS) entry which is preliminary data.</text>
</comment>
<sequence>MVLENVVNLLAVDDSEDFETVIRALADWGMWDFAECLMLNISESPCNVVEYSWSPVIDACLLRVPS</sequence>
<evidence type="ECO:0000313" key="2">
    <source>
        <dbReference type="Proteomes" id="UP000032101"/>
    </source>
</evidence>